<evidence type="ECO:0000259" key="3">
    <source>
        <dbReference type="Pfam" id="PF04967"/>
    </source>
</evidence>
<keyword evidence="2" id="KW-0804">Transcription</keyword>
<reference evidence="5 6" key="1">
    <citation type="journal article" date="2019" name="Int. J. Syst. Evol. Microbiol.">
        <title>The Global Catalogue of Microorganisms (GCM) 10K type strain sequencing project: providing services to taxonomists for standard genome sequencing and annotation.</title>
        <authorList>
            <consortium name="The Broad Institute Genomics Platform"/>
            <consortium name="The Broad Institute Genome Sequencing Center for Infectious Disease"/>
            <person name="Wu L."/>
            <person name="Ma J."/>
        </authorList>
    </citation>
    <scope>NUCLEOTIDE SEQUENCE [LARGE SCALE GENOMIC DNA]</scope>
    <source>
        <strain evidence="5 6">CGMCC 1.12553</strain>
    </source>
</reference>
<name>A0ABD5PDD0_9EURY</name>
<dbReference type="Pfam" id="PF04967">
    <property type="entry name" value="HTH_10"/>
    <property type="match status" value="1"/>
</dbReference>
<dbReference type="Gene3D" id="1.10.10.10">
    <property type="entry name" value="Winged helix-like DNA-binding domain superfamily/Winged helix DNA-binding domain"/>
    <property type="match status" value="1"/>
</dbReference>
<sequence>MSPVENVDDVKSLTLRLDLDEATTHPMHAFVAERPEYGPTSLLQWNPDVGERNVLLFHVDGPQEPFLPMLDGVETAEVVEPSPASGVGGFYLYVRERLEGDVQALVEAYAGEDVVVVPPVVYATDGSMRFTLVGTSEALQRAVAATPAGIDVTVERVRSGPGGALEPGSGLSDRQAEVVACAVDAGYYEEPRAATVADVADRLDCATSTVAEHLRKAESTLVRRAVGEAVD</sequence>
<proteinExistence type="predicted"/>
<gene>
    <name evidence="5" type="ORF">ACFO0N_13195</name>
</gene>
<feature type="domain" description="HVO-0513-like N-terminal" evidence="4">
    <location>
        <begin position="25"/>
        <end position="157"/>
    </location>
</feature>
<comment type="caution">
    <text evidence="5">The sequence shown here is derived from an EMBL/GenBank/DDBJ whole genome shotgun (WGS) entry which is preliminary data.</text>
</comment>
<dbReference type="InterPro" id="IPR056493">
    <property type="entry name" value="HVO_0513_N"/>
</dbReference>
<evidence type="ECO:0000313" key="5">
    <source>
        <dbReference type="EMBL" id="MFC4358899.1"/>
    </source>
</evidence>
<dbReference type="PANTHER" id="PTHR34236:SF1">
    <property type="entry name" value="DIMETHYL SULFOXIDE REDUCTASE TRANSCRIPTIONAL ACTIVATOR"/>
    <property type="match status" value="1"/>
</dbReference>
<dbReference type="Pfam" id="PF24278">
    <property type="entry name" value="HVO_0513_N"/>
    <property type="match status" value="1"/>
</dbReference>
<evidence type="ECO:0000313" key="6">
    <source>
        <dbReference type="Proteomes" id="UP001595921"/>
    </source>
</evidence>
<keyword evidence="6" id="KW-1185">Reference proteome</keyword>
<dbReference type="RefSeq" id="WP_267619829.1">
    <property type="nucleotide sequence ID" value="NZ_JAODIW010000004.1"/>
</dbReference>
<dbReference type="AlphaFoldDB" id="A0ABD5PDD0"/>
<dbReference type="Proteomes" id="UP001595921">
    <property type="component" value="Unassembled WGS sequence"/>
</dbReference>
<evidence type="ECO:0000256" key="1">
    <source>
        <dbReference type="ARBA" id="ARBA00023015"/>
    </source>
</evidence>
<evidence type="ECO:0000256" key="2">
    <source>
        <dbReference type="ARBA" id="ARBA00023163"/>
    </source>
</evidence>
<evidence type="ECO:0000259" key="4">
    <source>
        <dbReference type="Pfam" id="PF24278"/>
    </source>
</evidence>
<feature type="domain" description="HTH bat-type" evidence="3">
    <location>
        <begin position="171"/>
        <end position="222"/>
    </location>
</feature>
<dbReference type="EMBL" id="JBHSDS010000007">
    <property type="protein sequence ID" value="MFC4358899.1"/>
    <property type="molecule type" value="Genomic_DNA"/>
</dbReference>
<keyword evidence="1" id="KW-0805">Transcription regulation</keyword>
<organism evidence="5 6">
    <name type="scientific">Halobium salinum</name>
    <dbReference type="NCBI Taxonomy" id="1364940"/>
    <lineage>
        <taxon>Archaea</taxon>
        <taxon>Methanobacteriati</taxon>
        <taxon>Methanobacteriota</taxon>
        <taxon>Stenosarchaea group</taxon>
        <taxon>Halobacteria</taxon>
        <taxon>Halobacteriales</taxon>
        <taxon>Haloferacaceae</taxon>
        <taxon>Halobium</taxon>
    </lineage>
</organism>
<dbReference type="PANTHER" id="PTHR34236">
    <property type="entry name" value="DIMETHYL SULFOXIDE REDUCTASE TRANSCRIPTIONAL ACTIVATOR"/>
    <property type="match status" value="1"/>
</dbReference>
<protein>
    <submittedName>
        <fullName evidence="5">Helix-turn-helix domain-containing protein</fullName>
    </submittedName>
</protein>
<dbReference type="InterPro" id="IPR036388">
    <property type="entry name" value="WH-like_DNA-bd_sf"/>
</dbReference>
<accession>A0ABD5PDD0</accession>
<dbReference type="InterPro" id="IPR007050">
    <property type="entry name" value="HTH_bacterioopsin"/>
</dbReference>